<proteinExistence type="predicted"/>
<accession>A0ABQ1NUF5</accession>
<sequence>MIRKFVIGKYVLKRRWKAMLLFASKKGKKAGCVSVGAIFCASVGHYIKEIKSDV</sequence>
<name>A0ABQ1NUF5_9ENTE</name>
<gene>
    <name evidence="1" type="ORF">GCM10011573_13870</name>
</gene>
<dbReference type="EMBL" id="BMKI01000002">
    <property type="protein sequence ID" value="GGC85458.1"/>
    <property type="molecule type" value="Genomic_DNA"/>
</dbReference>
<evidence type="ECO:0000313" key="1">
    <source>
        <dbReference type="EMBL" id="GGC85458.1"/>
    </source>
</evidence>
<protein>
    <recommendedName>
        <fullName evidence="3">ESPR domain-containing protein</fullName>
    </recommendedName>
</protein>
<evidence type="ECO:0008006" key="3">
    <source>
        <dbReference type="Google" id="ProtNLM"/>
    </source>
</evidence>
<reference evidence="2" key="1">
    <citation type="journal article" date="2019" name="Int. J. Syst. Evol. Microbiol.">
        <title>The Global Catalogue of Microorganisms (GCM) 10K type strain sequencing project: providing services to taxonomists for standard genome sequencing and annotation.</title>
        <authorList>
            <consortium name="The Broad Institute Genomics Platform"/>
            <consortium name="The Broad Institute Genome Sequencing Center for Infectious Disease"/>
            <person name="Wu L."/>
            <person name="Ma J."/>
        </authorList>
    </citation>
    <scope>NUCLEOTIDE SEQUENCE [LARGE SCALE GENOMIC DNA]</scope>
    <source>
        <strain evidence="2">CGMCC 1.15942</strain>
    </source>
</reference>
<dbReference type="Proteomes" id="UP000630615">
    <property type="component" value="Unassembled WGS sequence"/>
</dbReference>
<evidence type="ECO:0000313" key="2">
    <source>
        <dbReference type="Proteomes" id="UP000630615"/>
    </source>
</evidence>
<comment type="caution">
    <text evidence="1">The sequence shown here is derived from an EMBL/GenBank/DDBJ whole genome shotgun (WGS) entry which is preliminary data.</text>
</comment>
<organism evidence="1 2">
    <name type="scientific">Enterococcus wangshanyuanii</name>
    <dbReference type="NCBI Taxonomy" id="2005703"/>
    <lineage>
        <taxon>Bacteria</taxon>
        <taxon>Bacillati</taxon>
        <taxon>Bacillota</taxon>
        <taxon>Bacilli</taxon>
        <taxon>Lactobacillales</taxon>
        <taxon>Enterococcaceae</taxon>
        <taxon>Enterococcus</taxon>
    </lineage>
</organism>
<keyword evidence="2" id="KW-1185">Reference proteome</keyword>